<organism evidence="2">
    <name type="scientific">Zeugodacus cucurbitae</name>
    <name type="common">Melon fruit fly</name>
    <name type="synonym">Bactrocera cucurbitae</name>
    <dbReference type="NCBI Taxonomy" id="28588"/>
    <lineage>
        <taxon>Eukaryota</taxon>
        <taxon>Metazoa</taxon>
        <taxon>Ecdysozoa</taxon>
        <taxon>Arthropoda</taxon>
        <taxon>Hexapoda</taxon>
        <taxon>Insecta</taxon>
        <taxon>Pterygota</taxon>
        <taxon>Neoptera</taxon>
        <taxon>Endopterygota</taxon>
        <taxon>Diptera</taxon>
        <taxon>Brachycera</taxon>
        <taxon>Muscomorpha</taxon>
        <taxon>Tephritoidea</taxon>
        <taxon>Tephritidae</taxon>
        <taxon>Zeugodacus</taxon>
        <taxon>Zeugodacus</taxon>
    </lineage>
</organism>
<reference evidence="2" key="2">
    <citation type="journal article" date="2015" name="Gigascience">
        <title>Reconstructing a comprehensive transcriptome assembly of a white-pupal translocated strain of the pest fruit fly Bactrocera cucurbitae.</title>
        <authorList>
            <person name="Sim S.B."/>
            <person name="Calla B."/>
            <person name="Hall B."/>
            <person name="DeRego T."/>
            <person name="Geib S.M."/>
        </authorList>
    </citation>
    <scope>NUCLEOTIDE SEQUENCE</scope>
</reference>
<reference evidence="2" key="1">
    <citation type="submission" date="2014-11" db="EMBL/GenBank/DDBJ databases">
        <authorList>
            <person name="Geib S."/>
        </authorList>
    </citation>
    <scope>NUCLEOTIDE SEQUENCE</scope>
</reference>
<dbReference type="AlphaFoldDB" id="A0A0A1XBA8"/>
<feature type="region of interest" description="Disordered" evidence="1">
    <location>
        <begin position="101"/>
        <end position="139"/>
    </location>
</feature>
<accession>A0A0A1XBA8</accession>
<evidence type="ECO:0000256" key="1">
    <source>
        <dbReference type="SAM" id="MobiDB-lite"/>
    </source>
</evidence>
<dbReference type="EMBL" id="GBXI01006182">
    <property type="protein sequence ID" value="JAD08110.1"/>
    <property type="molecule type" value="Transcribed_RNA"/>
</dbReference>
<feature type="non-terminal residue" evidence="2">
    <location>
        <position position="1"/>
    </location>
</feature>
<evidence type="ECO:0000313" key="2">
    <source>
        <dbReference type="EMBL" id="JAD08110.1"/>
    </source>
</evidence>
<feature type="region of interest" description="Disordered" evidence="1">
    <location>
        <begin position="1"/>
        <end position="46"/>
    </location>
</feature>
<name>A0A0A1XBA8_ZEUCU</name>
<gene>
    <name evidence="2" type="primary">PF13_0198_6</name>
    <name evidence="2" type="ORF">g.19610</name>
</gene>
<protein>
    <submittedName>
        <fullName evidence="2">Reticulocyte-binding protein 2 homolog a</fullName>
    </submittedName>
</protein>
<proteinExistence type="predicted"/>
<feature type="compositionally biased region" description="Basic and acidic residues" evidence="1">
    <location>
        <begin position="29"/>
        <end position="46"/>
    </location>
</feature>
<sequence length="190" mass="22167">ESKKKQTPNLYWGTSRRSCRPTYQTCKPKQPDESRKKQKTETVEEDECAVKTKPEGMSYCKALYQELENIYMQQNQCPKKISQTRINKSCQICKQKKQCQQRQKEEKAKQNTKANKQKTTKCMPNKNTKQRSRSQIQCEQSKSDLDMDKAYMPEYVLGVPQRTGAVIERARKVRYCILSSVTQGPNFTGF</sequence>